<dbReference type="Proteomes" id="UP000273119">
    <property type="component" value="Unassembled WGS sequence"/>
</dbReference>
<evidence type="ECO:0000259" key="3">
    <source>
        <dbReference type="Pfam" id="PF00156"/>
    </source>
</evidence>
<dbReference type="AlphaFoldDB" id="A0A496PMJ4"/>
<comment type="similarity">
    <text evidence="1">Belongs to the ComF/GntX family.</text>
</comment>
<dbReference type="SUPFAM" id="SSF53271">
    <property type="entry name" value="PRTase-like"/>
    <property type="match status" value="1"/>
</dbReference>
<organism evidence="4 5">
    <name type="scientific">Galactobacter caseinivorans</name>
    <dbReference type="NCBI Taxonomy" id="2676123"/>
    <lineage>
        <taxon>Bacteria</taxon>
        <taxon>Bacillati</taxon>
        <taxon>Actinomycetota</taxon>
        <taxon>Actinomycetes</taxon>
        <taxon>Micrococcales</taxon>
        <taxon>Micrococcaceae</taxon>
        <taxon>Galactobacter</taxon>
    </lineage>
</organism>
<sequence>MNAAPAGAGEPEPRAQAHGRGALTSRGGSARRRVAGSAARRGASWADEVWFGLVGRWWREAGREVSQALYPADCVGCGAGGGLLCALCREELGAALLVPQVVDDLAELDVLAPRSAAPIVSAGRYGGITAAVILEAKRAHGFVLLPPLGAALHRVLAGLPAGVLLVPVPASRAGTRRRGFVPVEELLRLAGRGTAVRWARILRPRRRLPQGLAGLGTLHALSSLNTLVSLGGGAAQKGRDRRARANAVRGAFGLRRGAKLRGRDVVLVDDVMTSGATLAECARVLRRGGARVVGAAVVSHVPDPHAASADG</sequence>
<feature type="region of interest" description="Disordered" evidence="2">
    <location>
        <begin position="1"/>
        <end position="29"/>
    </location>
</feature>
<comment type="caution">
    <text evidence="4">The sequence shown here is derived from an EMBL/GenBank/DDBJ whole genome shotgun (WGS) entry which is preliminary data.</text>
</comment>
<dbReference type="InterPro" id="IPR029057">
    <property type="entry name" value="PRTase-like"/>
</dbReference>
<evidence type="ECO:0000313" key="4">
    <source>
        <dbReference type="EMBL" id="RKW71644.1"/>
    </source>
</evidence>
<name>A0A496PMJ4_9MICC</name>
<proteinExistence type="inferred from homology"/>
<accession>A0A496PMJ4</accession>
<keyword evidence="5" id="KW-1185">Reference proteome</keyword>
<dbReference type="InterPro" id="IPR051910">
    <property type="entry name" value="ComF/GntX_DNA_util-trans"/>
</dbReference>
<dbReference type="PANTHER" id="PTHR47505">
    <property type="entry name" value="DNA UTILIZATION PROTEIN YHGH"/>
    <property type="match status" value="1"/>
</dbReference>
<evidence type="ECO:0000313" key="5">
    <source>
        <dbReference type="Proteomes" id="UP000273119"/>
    </source>
</evidence>
<gene>
    <name evidence="4" type="ORF">DWQ67_02055</name>
</gene>
<dbReference type="CDD" id="cd06223">
    <property type="entry name" value="PRTases_typeI"/>
    <property type="match status" value="1"/>
</dbReference>
<dbReference type="PANTHER" id="PTHR47505:SF1">
    <property type="entry name" value="DNA UTILIZATION PROTEIN YHGH"/>
    <property type="match status" value="1"/>
</dbReference>
<evidence type="ECO:0000256" key="2">
    <source>
        <dbReference type="SAM" id="MobiDB-lite"/>
    </source>
</evidence>
<dbReference type="InterPro" id="IPR000836">
    <property type="entry name" value="PRTase_dom"/>
</dbReference>
<dbReference type="RefSeq" id="WP_121483907.1">
    <property type="nucleotide sequence ID" value="NZ_QQXL01000001.1"/>
</dbReference>
<reference evidence="4 5" key="1">
    <citation type="submission" date="2018-07" db="EMBL/GenBank/DDBJ databases">
        <title>Arthrobacter sp. nov., isolated from raw cow's milk with high bacterial count.</title>
        <authorList>
            <person name="Hahne J."/>
            <person name="Isele D."/>
            <person name="Lipski A."/>
        </authorList>
    </citation>
    <scope>NUCLEOTIDE SEQUENCE [LARGE SCALE GENOMIC DNA]</scope>
    <source>
        <strain evidence="4 5">JZ R-183</strain>
    </source>
</reference>
<evidence type="ECO:0000256" key="1">
    <source>
        <dbReference type="ARBA" id="ARBA00008007"/>
    </source>
</evidence>
<dbReference type="EMBL" id="QQXL01000001">
    <property type="protein sequence ID" value="RKW71644.1"/>
    <property type="molecule type" value="Genomic_DNA"/>
</dbReference>
<dbReference type="Gene3D" id="3.40.50.2020">
    <property type="match status" value="1"/>
</dbReference>
<protein>
    <submittedName>
        <fullName evidence="4">ComF family protein</fullName>
    </submittedName>
</protein>
<feature type="domain" description="Phosphoribosyltransferase" evidence="3">
    <location>
        <begin position="255"/>
        <end position="299"/>
    </location>
</feature>
<dbReference type="Pfam" id="PF00156">
    <property type="entry name" value="Pribosyltran"/>
    <property type="match status" value="1"/>
</dbReference>
<feature type="compositionally biased region" description="Low complexity" evidence="2">
    <location>
        <begin position="1"/>
        <end position="16"/>
    </location>
</feature>